<gene>
    <name evidence="2" type="ordered locus">SCATT_21020</name>
</gene>
<proteinExistence type="predicted"/>
<dbReference type="AlphaFoldDB" id="G8WZH6"/>
<protein>
    <submittedName>
        <fullName evidence="2">Uncharacterized protein</fullName>
    </submittedName>
</protein>
<evidence type="ECO:0000256" key="1">
    <source>
        <dbReference type="SAM" id="MobiDB-lite"/>
    </source>
</evidence>
<keyword evidence="3" id="KW-1185">Reference proteome</keyword>
<feature type="compositionally biased region" description="Low complexity" evidence="1">
    <location>
        <begin position="110"/>
        <end position="125"/>
    </location>
</feature>
<dbReference type="STRING" id="1003195.SCATT_21020"/>
<evidence type="ECO:0000313" key="3">
    <source>
        <dbReference type="Proteomes" id="UP000007842"/>
    </source>
</evidence>
<dbReference type="Proteomes" id="UP000007842">
    <property type="component" value="Chromosome"/>
</dbReference>
<name>G8WZH6_STREN</name>
<sequence length="125" mass="13107">MVAEAFLEAQGVGLGPRPRLVKREAHTPFCRPRGFARAGGQPLPPRVPPIPRLVVADVTAVSPRPPVAVFVQCGMRTVCLGSRGPSGVTPRSTHRLRLSAGPLGRCGDTPARPRSASFRAAARGG</sequence>
<dbReference type="PATRIC" id="fig|1003195.29.peg.2109"/>
<accession>G8WZH6</accession>
<dbReference type="KEGG" id="scy:SCATT_21020"/>
<organism evidence="2 3">
    <name type="scientific">Streptantibioticus cattleyicolor (strain ATCC 35852 / DSM 46488 / JCM 4925 / NBRC 14057 / NRRL 8057)</name>
    <name type="common">Streptomyces cattleya</name>
    <dbReference type="NCBI Taxonomy" id="1003195"/>
    <lineage>
        <taxon>Bacteria</taxon>
        <taxon>Bacillati</taxon>
        <taxon>Actinomycetota</taxon>
        <taxon>Actinomycetes</taxon>
        <taxon>Kitasatosporales</taxon>
        <taxon>Streptomycetaceae</taxon>
        <taxon>Streptantibioticus</taxon>
    </lineage>
</organism>
<feature type="region of interest" description="Disordered" evidence="1">
    <location>
        <begin position="82"/>
        <end position="125"/>
    </location>
</feature>
<dbReference type="EMBL" id="CP003219">
    <property type="protein sequence ID" value="AEW94473.1"/>
    <property type="molecule type" value="Genomic_DNA"/>
</dbReference>
<reference evidence="3" key="1">
    <citation type="submission" date="2011-12" db="EMBL/GenBank/DDBJ databases">
        <title>Complete genome sequence of Streptomyces cattleya strain DSM 46488.</title>
        <authorList>
            <person name="Ou H.-Y."/>
            <person name="Li P."/>
            <person name="Zhao C."/>
            <person name="O'Hagan D."/>
            <person name="Deng Z."/>
        </authorList>
    </citation>
    <scope>NUCLEOTIDE SEQUENCE [LARGE SCALE GENOMIC DNA]</scope>
    <source>
        <strain evidence="3">ATCC 35852 / DSM 46488 / JCM 4925 / NBRC 14057 / NRRL 8057</strain>
    </source>
</reference>
<evidence type="ECO:0000313" key="2">
    <source>
        <dbReference type="EMBL" id="AEW94473.1"/>
    </source>
</evidence>
<dbReference type="HOGENOM" id="CLU_2132062_0_0_11"/>